<dbReference type="EMBL" id="JARBDR010000918">
    <property type="protein sequence ID" value="KAJ8301470.1"/>
    <property type="molecule type" value="Genomic_DNA"/>
</dbReference>
<sequence length="246" mass="26914">MPIGISELRPRADKPHLIYNVDEKCILTGGGKHPKIVSTQKRPQVVTPERSQNVTVFGAGNAAGTQIPPYFVFPGKRMLPKLLEGATTGSDGTVSDIGCSNGTIFTNYLQNHFLKYVQGLSFRKSGIFPFDPNAIDTECTLPSLVFQGQNLEKDHASISSQGNDGSDLAVKNDGELNEDISVQGLSDRTELFNKRAGAVLESFLTAKKSRRSISNIIGEKAITENETFEKEKEYTETSKRNKTKSS</sequence>
<reference evidence="1 2" key="1">
    <citation type="submission" date="2022-12" db="EMBL/GenBank/DDBJ databases">
        <title>Chromosome-level genome of Tegillarca granosa.</title>
        <authorList>
            <person name="Kim J."/>
        </authorList>
    </citation>
    <scope>NUCLEOTIDE SEQUENCE [LARGE SCALE GENOMIC DNA]</scope>
    <source>
        <strain evidence="1">Teg-2019</strain>
        <tissue evidence="1">Adductor muscle</tissue>
    </source>
</reference>
<protein>
    <submittedName>
        <fullName evidence="1">Uncharacterized protein</fullName>
    </submittedName>
</protein>
<organism evidence="1 2">
    <name type="scientific">Tegillarca granosa</name>
    <name type="common">Malaysian cockle</name>
    <name type="synonym">Anadara granosa</name>
    <dbReference type="NCBI Taxonomy" id="220873"/>
    <lineage>
        <taxon>Eukaryota</taxon>
        <taxon>Metazoa</taxon>
        <taxon>Spiralia</taxon>
        <taxon>Lophotrochozoa</taxon>
        <taxon>Mollusca</taxon>
        <taxon>Bivalvia</taxon>
        <taxon>Autobranchia</taxon>
        <taxon>Pteriomorphia</taxon>
        <taxon>Arcoida</taxon>
        <taxon>Arcoidea</taxon>
        <taxon>Arcidae</taxon>
        <taxon>Tegillarca</taxon>
    </lineage>
</organism>
<evidence type="ECO:0000313" key="2">
    <source>
        <dbReference type="Proteomes" id="UP001217089"/>
    </source>
</evidence>
<gene>
    <name evidence="1" type="ORF">KUTeg_020457</name>
</gene>
<name>A0ABQ9EDE2_TEGGR</name>
<accession>A0ABQ9EDE2</accession>
<comment type="caution">
    <text evidence="1">The sequence shown here is derived from an EMBL/GenBank/DDBJ whole genome shotgun (WGS) entry which is preliminary data.</text>
</comment>
<dbReference type="Proteomes" id="UP001217089">
    <property type="component" value="Unassembled WGS sequence"/>
</dbReference>
<proteinExistence type="predicted"/>
<keyword evidence="2" id="KW-1185">Reference proteome</keyword>
<evidence type="ECO:0000313" key="1">
    <source>
        <dbReference type="EMBL" id="KAJ8301470.1"/>
    </source>
</evidence>